<proteinExistence type="predicted"/>
<dbReference type="PATRIC" id="fig|1441730.3.peg.361"/>
<organism evidence="3 4">
    <name type="scientific">Rhodococcus pyridinivorans KG-16</name>
    <dbReference type="NCBI Taxonomy" id="1441730"/>
    <lineage>
        <taxon>Bacteria</taxon>
        <taxon>Bacillati</taxon>
        <taxon>Actinomycetota</taxon>
        <taxon>Actinomycetes</taxon>
        <taxon>Mycobacteriales</taxon>
        <taxon>Nocardiaceae</taxon>
        <taxon>Rhodococcus</taxon>
    </lineage>
</organism>
<dbReference type="GeneID" id="86867782"/>
<dbReference type="RefSeq" id="WP_060650336.1">
    <property type="nucleotide sequence ID" value="NZ_AZXY01000001.1"/>
</dbReference>
<dbReference type="AlphaFoldDB" id="A0A0V9UQC9"/>
<protein>
    <recommendedName>
        <fullName evidence="2">DUF8129 domain-containing protein</fullName>
    </recommendedName>
</protein>
<reference evidence="4" key="1">
    <citation type="submission" date="2015-01" db="EMBL/GenBank/DDBJ databases">
        <title>Draft genome sequence of Rhodococcus pyridinivorans strain KG-16, a hydrocarbon-degrading bacterium.</title>
        <authorList>
            <person name="Aggarwal R.K."/>
            <person name="Dawar C."/>
        </authorList>
    </citation>
    <scope>NUCLEOTIDE SEQUENCE [LARGE SCALE GENOMIC DNA]</scope>
    <source>
        <strain evidence="4">KG-16</strain>
    </source>
</reference>
<dbReference type="EMBL" id="AZXY01000001">
    <property type="protein sequence ID" value="KSZ60211.1"/>
    <property type="molecule type" value="Genomic_DNA"/>
</dbReference>
<comment type="caution">
    <text evidence="3">The sequence shown here is derived from an EMBL/GenBank/DDBJ whole genome shotgun (WGS) entry which is preliminary data.</text>
</comment>
<evidence type="ECO:0000313" key="3">
    <source>
        <dbReference type="EMBL" id="KSZ60211.1"/>
    </source>
</evidence>
<feature type="domain" description="DUF8129" evidence="2">
    <location>
        <begin position="3"/>
        <end position="59"/>
    </location>
</feature>
<reference evidence="3 4" key="2">
    <citation type="journal article" date="2016" name="Genome Announc.">
        <title>Draft Genome Sequence of a Versatile Hydrocarbon-Degrading Bacterium, Rhodococcus pyridinivorans Strain KG-16, Collected from Oil Fields in India.</title>
        <authorList>
            <person name="Aggarwal R.K."/>
            <person name="Dawar C."/>
            <person name="Phanindranath R."/>
            <person name="Mutnuri L."/>
            <person name="Dayal A.M."/>
        </authorList>
    </citation>
    <scope>NUCLEOTIDE SEQUENCE [LARGE SCALE GENOMIC DNA]</scope>
    <source>
        <strain evidence="3 4">KG-16</strain>
    </source>
</reference>
<gene>
    <name evidence="3" type="ORF">Z045_01720</name>
</gene>
<evidence type="ECO:0000313" key="4">
    <source>
        <dbReference type="Proteomes" id="UP000053060"/>
    </source>
</evidence>
<accession>A0A0V9UQC9</accession>
<evidence type="ECO:0000259" key="2">
    <source>
        <dbReference type="Pfam" id="PF26450"/>
    </source>
</evidence>
<sequence length="110" mass="11931">MSHHDLPVPDYDELAPGTLAPRIRALDEAQLTVLIEHERKNQNRPNYLEVLTARRDELASGAEPTGGDPTNAPPVDHTSGGSPVDPSHSPDDHTPLRHGVAEQTPKRGKP</sequence>
<feature type="region of interest" description="Disordered" evidence="1">
    <location>
        <begin position="37"/>
        <end position="110"/>
    </location>
</feature>
<dbReference type="InterPro" id="IPR058442">
    <property type="entry name" value="DUF8129"/>
</dbReference>
<dbReference type="Proteomes" id="UP000053060">
    <property type="component" value="Unassembled WGS sequence"/>
</dbReference>
<evidence type="ECO:0000256" key="1">
    <source>
        <dbReference type="SAM" id="MobiDB-lite"/>
    </source>
</evidence>
<name>A0A0V9UQC9_9NOCA</name>
<dbReference type="Pfam" id="PF26450">
    <property type="entry name" value="DUF8129"/>
    <property type="match status" value="1"/>
</dbReference>